<proteinExistence type="predicted"/>
<dbReference type="SUPFAM" id="SSF52047">
    <property type="entry name" value="RNI-like"/>
    <property type="match status" value="1"/>
</dbReference>
<accession>A0A1B6M4V7</accession>
<dbReference type="Gene3D" id="3.80.10.10">
    <property type="entry name" value="Ribonuclease Inhibitor"/>
    <property type="match status" value="1"/>
</dbReference>
<reference evidence="1" key="1">
    <citation type="submission" date="2015-11" db="EMBL/GenBank/DDBJ databases">
        <title>De novo transcriptome assembly of four potential Pierce s Disease insect vectors from Arizona vineyards.</title>
        <authorList>
            <person name="Tassone E.E."/>
        </authorList>
    </citation>
    <scope>NUCLEOTIDE SEQUENCE</scope>
</reference>
<sequence>MFCLQKLRAGCTVVPKALVLNTVPTNNFWAWLTFIFNSKYSQTIVERVSKSRIDQVGPDRACGEWLMRNGAMIRWKGHNQFVSHYDKLPKDDDIGKYRLQEVDATDASISHHGFPHFKNCNYVECIKFDRCSYLEDEALHQLVLVKSSLESLLIFRCGNLTDKGILSIANLLKLRTLEMGDLIEVRDMKKCVKMLQAALPNCHIKYMLPK</sequence>
<dbReference type="EMBL" id="GEBQ01009016">
    <property type="protein sequence ID" value="JAT30961.1"/>
    <property type="molecule type" value="Transcribed_RNA"/>
</dbReference>
<gene>
    <name evidence="1" type="ORF">g.8879</name>
</gene>
<protein>
    <submittedName>
        <fullName evidence="1">Uncharacterized protein</fullName>
    </submittedName>
</protein>
<name>A0A1B6M4V7_9HEMI</name>
<organism evidence="1">
    <name type="scientific">Graphocephala atropunctata</name>
    <dbReference type="NCBI Taxonomy" id="36148"/>
    <lineage>
        <taxon>Eukaryota</taxon>
        <taxon>Metazoa</taxon>
        <taxon>Ecdysozoa</taxon>
        <taxon>Arthropoda</taxon>
        <taxon>Hexapoda</taxon>
        <taxon>Insecta</taxon>
        <taxon>Pterygota</taxon>
        <taxon>Neoptera</taxon>
        <taxon>Paraneoptera</taxon>
        <taxon>Hemiptera</taxon>
        <taxon>Auchenorrhyncha</taxon>
        <taxon>Membracoidea</taxon>
        <taxon>Cicadellidae</taxon>
        <taxon>Cicadellinae</taxon>
        <taxon>Cicadellini</taxon>
        <taxon>Graphocephala</taxon>
    </lineage>
</organism>
<dbReference type="AlphaFoldDB" id="A0A1B6M4V7"/>
<evidence type="ECO:0000313" key="1">
    <source>
        <dbReference type="EMBL" id="JAT30961.1"/>
    </source>
</evidence>
<dbReference type="InterPro" id="IPR032675">
    <property type="entry name" value="LRR_dom_sf"/>
</dbReference>